<keyword evidence="3 6" id="KW-0378">Hydrolase</keyword>
<feature type="chain" id="PRO_5045378717" evidence="4">
    <location>
        <begin position="22"/>
        <end position="529"/>
    </location>
</feature>
<dbReference type="PANTHER" id="PTHR43248">
    <property type="entry name" value="2-SUCCINYL-6-HYDROXY-2,4-CYCLOHEXADIENE-1-CARBOXYLATE SYNTHASE"/>
    <property type="match status" value="1"/>
</dbReference>
<proteinExistence type="inferred from homology"/>
<dbReference type="Gene3D" id="3.40.50.1820">
    <property type="entry name" value="alpha/beta hydrolase"/>
    <property type="match status" value="1"/>
</dbReference>
<feature type="domain" description="Peptidase S33 tripeptidyl aminopeptidase-like C-terminal" evidence="5">
    <location>
        <begin position="426"/>
        <end position="528"/>
    </location>
</feature>
<dbReference type="EMBL" id="JBHSZO010000009">
    <property type="protein sequence ID" value="MFC7218141.1"/>
    <property type="molecule type" value="Genomic_DNA"/>
</dbReference>
<evidence type="ECO:0000259" key="5">
    <source>
        <dbReference type="Pfam" id="PF08386"/>
    </source>
</evidence>
<keyword evidence="2 4" id="KW-0732">Signal</keyword>
<dbReference type="Pfam" id="PF08386">
    <property type="entry name" value="Abhydrolase_4"/>
    <property type="match status" value="1"/>
</dbReference>
<dbReference type="Proteomes" id="UP001596413">
    <property type="component" value="Unassembled WGS sequence"/>
</dbReference>
<reference evidence="7" key="1">
    <citation type="journal article" date="2019" name="Int. J. Syst. Evol. Microbiol.">
        <title>The Global Catalogue of Microorganisms (GCM) 10K type strain sequencing project: providing services to taxonomists for standard genome sequencing and annotation.</title>
        <authorList>
            <consortium name="The Broad Institute Genomics Platform"/>
            <consortium name="The Broad Institute Genome Sequencing Center for Infectious Disease"/>
            <person name="Wu L."/>
            <person name="Ma J."/>
        </authorList>
    </citation>
    <scope>NUCLEOTIDE SEQUENCE [LARGE SCALE GENOMIC DNA]</scope>
    <source>
        <strain evidence="7">CGMCC 1.13681</strain>
    </source>
</reference>
<evidence type="ECO:0000313" key="6">
    <source>
        <dbReference type="EMBL" id="MFC7218141.1"/>
    </source>
</evidence>
<evidence type="ECO:0000256" key="3">
    <source>
        <dbReference type="ARBA" id="ARBA00022801"/>
    </source>
</evidence>
<organism evidence="6 7">
    <name type="scientific">Streptomyces polyrhachis</name>
    <dbReference type="NCBI Taxonomy" id="1282885"/>
    <lineage>
        <taxon>Bacteria</taxon>
        <taxon>Bacillati</taxon>
        <taxon>Actinomycetota</taxon>
        <taxon>Actinomycetes</taxon>
        <taxon>Kitasatosporales</taxon>
        <taxon>Streptomycetaceae</taxon>
        <taxon>Streptomyces</taxon>
    </lineage>
</organism>
<dbReference type="SUPFAM" id="SSF53474">
    <property type="entry name" value="alpha/beta-Hydrolases"/>
    <property type="match status" value="1"/>
</dbReference>
<name>A0ABW2GE22_9ACTN</name>
<dbReference type="GO" id="GO:0016787">
    <property type="term" value="F:hydrolase activity"/>
    <property type="evidence" value="ECO:0007669"/>
    <property type="project" value="UniProtKB-KW"/>
</dbReference>
<comment type="caution">
    <text evidence="6">The sequence shown here is derived from an EMBL/GenBank/DDBJ whole genome shotgun (WGS) entry which is preliminary data.</text>
</comment>
<gene>
    <name evidence="6" type="ORF">ACFQLX_08155</name>
</gene>
<dbReference type="InterPro" id="IPR029058">
    <property type="entry name" value="AB_hydrolase_fold"/>
</dbReference>
<evidence type="ECO:0000313" key="7">
    <source>
        <dbReference type="Proteomes" id="UP001596413"/>
    </source>
</evidence>
<dbReference type="InterPro" id="IPR013595">
    <property type="entry name" value="Pept_S33_TAP-like_C"/>
</dbReference>
<protein>
    <submittedName>
        <fullName evidence="6">Alpha/beta hydrolase</fullName>
    </submittedName>
</protein>
<keyword evidence="7" id="KW-1185">Reference proteome</keyword>
<accession>A0ABW2GE22</accession>
<dbReference type="InterPro" id="IPR051601">
    <property type="entry name" value="Serine_prot/Carboxylest_S33"/>
</dbReference>
<dbReference type="PROSITE" id="PS51257">
    <property type="entry name" value="PROKAR_LIPOPROTEIN"/>
    <property type="match status" value="1"/>
</dbReference>
<evidence type="ECO:0000256" key="4">
    <source>
        <dbReference type="SAM" id="SignalP"/>
    </source>
</evidence>
<feature type="signal peptide" evidence="4">
    <location>
        <begin position="1"/>
        <end position="21"/>
    </location>
</feature>
<dbReference type="RefSeq" id="WP_386413429.1">
    <property type="nucleotide sequence ID" value="NZ_JBHSZO010000009.1"/>
</dbReference>
<comment type="similarity">
    <text evidence="1">Belongs to the peptidase S33 family.</text>
</comment>
<evidence type="ECO:0000256" key="1">
    <source>
        <dbReference type="ARBA" id="ARBA00010088"/>
    </source>
</evidence>
<dbReference type="PANTHER" id="PTHR43248:SF29">
    <property type="entry name" value="TRIPEPTIDYL AMINOPEPTIDASE"/>
    <property type="match status" value="1"/>
</dbReference>
<evidence type="ECO:0000256" key="2">
    <source>
        <dbReference type="ARBA" id="ARBA00022729"/>
    </source>
</evidence>
<sequence length="529" mass="55693">MRPLPLVSAAALLSSALLLTACTSGSSPFSTGDSPGGSPRGGQAGAKAAVLAPLPAAIPAALRPYYEQKAAWKTCPEAADFQCATLRVPLDYAKPGAGKDVKLAVSRIRATGKRQGSLLVNPGGPGASAVEYLQSWAGVGYPAEVRAAYDMAAVDPRGVGGSQPVKCLSDAEMEAHTQVDQTPDDTAEVRRLTTAFGKFAQGCRKHAGELLGHVSTTEAARDMDVFRAVLGDRKLTYVGASYGTMLGATYAGLFPSRTGRLVLDGAMDPSLDSLRLNLDQNAGFTVAFESFVKDCVRRADCPLGTGTGAEAAKRLRALLDSLDRKPLATDDEGRRLSEPLATMGVLQAMYAEDFWPTLRDALAQALREKNGTGLLDLSDQYYERNPDGSYGSMMSAFAAVNCLDQPAPFRVPGDVQKRVADFEKSSPVFGRDFAWAALNCGEWPVAATGTANRIEAKGAPPILVVGTTRDPATPYAWAQALAGQLSSGVLLTYEGDGHTAYVRGSACVDGAVDRYLLTGRPPENGTRCS</sequence>